<proteinExistence type="predicted"/>
<dbReference type="OrthoDB" id="6971533at2"/>
<sequence length="201" mass="22957">MKIINGAKRAAKFTFVDMPLSILGWRHIEANNGYIRDLWRTLRNPQCPECGHGVMHLPADSQPDDKALYGWECSARCGFRVLAPEDPAEIRRIVQARSETRGKQRLAFLGDPERDKLITSHLRKSRAYWVVASAVFLMAVWQLAVGAPLMIVLSVLSLCLPFSIHAIRWSYRAWQVRSGTLFVEGAFGRYVRDMLWVRGMQ</sequence>
<keyword evidence="3" id="KW-1185">Reference proteome</keyword>
<name>A0A0K6H8P5_9NEIS</name>
<gene>
    <name evidence="2" type="ORF">Ga0061063_0117</name>
</gene>
<dbReference type="EMBL" id="CYHA01000012">
    <property type="protein sequence ID" value="CUA87269.1"/>
    <property type="molecule type" value="Genomic_DNA"/>
</dbReference>
<accession>A0A0K6H8P5</accession>
<protein>
    <submittedName>
        <fullName evidence="2">Uncharacterized protein</fullName>
    </submittedName>
</protein>
<feature type="transmembrane region" description="Helical" evidence="1">
    <location>
        <begin position="150"/>
        <end position="167"/>
    </location>
</feature>
<evidence type="ECO:0000256" key="1">
    <source>
        <dbReference type="SAM" id="Phobius"/>
    </source>
</evidence>
<evidence type="ECO:0000313" key="2">
    <source>
        <dbReference type="EMBL" id="CUA87269.1"/>
    </source>
</evidence>
<keyword evidence="1" id="KW-0812">Transmembrane</keyword>
<dbReference type="AlphaFoldDB" id="A0A0K6H8P5"/>
<feature type="transmembrane region" description="Helical" evidence="1">
    <location>
        <begin position="127"/>
        <end position="144"/>
    </location>
</feature>
<dbReference type="RefSeq" id="WP_055434558.1">
    <property type="nucleotide sequence ID" value="NZ_CYHA01000012.1"/>
</dbReference>
<dbReference type="STRING" id="375574.GCA_001418035_02697"/>
<keyword evidence="1" id="KW-1133">Transmembrane helix</keyword>
<organism evidence="2 3">
    <name type="scientific">Gulbenkiania indica</name>
    <dbReference type="NCBI Taxonomy" id="375574"/>
    <lineage>
        <taxon>Bacteria</taxon>
        <taxon>Pseudomonadati</taxon>
        <taxon>Pseudomonadota</taxon>
        <taxon>Betaproteobacteria</taxon>
        <taxon>Neisseriales</taxon>
        <taxon>Chromobacteriaceae</taxon>
        <taxon>Gulbenkiania</taxon>
    </lineage>
</organism>
<evidence type="ECO:0000313" key="3">
    <source>
        <dbReference type="Proteomes" id="UP000243535"/>
    </source>
</evidence>
<reference evidence="3" key="1">
    <citation type="submission" date="2015-08" db="EMBL/GenBank/DDBJ databases">
        <authorList>
            <person name="Varghese N."/>
        </authorList>
    </citation>
    <scope>NUCLEOTIDE SEQUENCE [LARGE SCALE GENOMIC DNA]</scope>
    <source>
        <strain evidence="3">DSM 17901</strain>
    </source>
</reference>
<dbReference type="Proteomes" id="UP000243535">
    <property type="component" value="Unassembled WGS sequence"/>
</dbReference>
<keyword evidence="1" id="KW-0472">Membrane</keyword>